<evidence type="ECO:0000256" key="1">
    <source>
        <dbReference type="SAM" id="MobiDB-lite"/>
    </source>
</evidence>
<dbReference type="OrthoDB" id="8561330at2"/>
<keyword evidence="2" id="KW-0812">Transmembrane</keyword>
<evidence type="ECO:0000313" key="5">
    <source>
        <dbReference type="Proteomes" id="UP000005019"/>
    </source>
</evidence>
<keyword evidence="2" id="KW-1133">Transmembrane helix</keyword>
<protein>
    <submittedName>
        <fullName evidence="4">Transcriptional regulator</fullName>
    </submittedName>
</protein>
<feature type="domain" description="Cytoskeleton protein RodZ-like C-terminal" evidence="3">
    <location>
        <begin position="225"/>
        <end position="294"/>
    </location>
</feature>
<organism evidence="4 5">
    <name type="scientific">Methyloversatilis universalis (strain ATCC BAA-1314 / DSM 25237 / JCM 13912 / CCUG 52030 / FAM5)</name>
    <dbReference type="NCBI Taxonomy" id="1000565"/>
    <lineage>
        <taxon>Bacteria</taxon>
        <taxon>Pseudomonadati</taxon>
        <taxon>Pseudomonadota</taxon>
        <taxon>Betaproteobacteria</taxon>
        <taxon>Nitrosomonadales</taxon>
        <taxon>Sterolibacteriaceae</taxon>
        <taxon>Methyloversatilis</taxon>
    </lineage>
</organism>
<dbReference type="GO" id="GO:0003677">
    <property type="term" value="F:DNA binding"/>
    <property type="evidence" value="ECO:0007669"/>
    <property type="project" value="InterPro"/>
</dbReference>
<dbReference type="InterPro" id="IPR050400">
    <property type="entry name" value="Bact_Cytoskel_RodZ"/>
</dbReference>
<dbReference type="STRING" id="1000565.METUNv1_00754"/>
<reference evidence="4 5" key="1">
    <citation type="journal article" date="2011" name="J. Bacteriol.">
        <title>Genome sequence of Methyloversatilis universalis FAM5T, a methylotrophic representative of the order Rhodocyclales.</title>
        <authorList>
            <person name="Kittichotirat W."/>
            <person name="Good N.M."/>
            <person name="Hall R."/>
            <person name="Bringel F."/>
            <person name="Lajus A."/>
            <person name="Medigue C."/>
            <person name="Smalley N.E."/>
            <person name="Beck D."/>
            <person name="Bumgarner R."/>
            <person name="Vuilleumier S."/>
            <person name="Kalyuzhnaya M.G."/>
        </authorList>
    </citation>
    <scope>NUCLEOTIDE SEQUENCE [LARGE SCALE GENOMIC DNA]</scope>
    <source>
        <strain evidence="5">ATCC BAA-1314 / JCM 13912 / FAM5</strain>
    </source>
</reference>
<feature type="transmembrane region" description="Helical" evidence="2">
    <location>
        <begin position="117"/>
        <end position="138"/>
    </location>
</feature>
<feature type="region of interest" description="Disordered" evidence="1">
    <location>
        <begin position="163"/>
        <end position="199"/>
    </location>
</feature>
<dbReference type="PANTHER" id="PTHR34475:SF1">
    <property type="entry name" value="CYTOSKELETON PROTEIN RODZ"/>
    <property type="match status" value="1"/>
</dbReference>
<dbReference type="Gene3D" id="1.10.260.40">
    <property type="entry name" value="lambda repressor-like DNA-binding domains"/>
    <property type="match status" value="1"/>
</dbReference>
<dbReference type="InterPro" id="IPR010982">
    <property type="entry name" value="Lambda_DNA-bd_dom_sf"/>
</dbReference>
<sequence length="297" mass="31548">MTVDNTVSQQADFADEPSVGLQLRRAREARGMTVEGIGAAIKLAARQVEAIESDDYARLTSATYARGFIRNYASLMGLDAQALLAQLDRHEVRARPQLVEQANVGVAMPSQSARRKWMLPLLALSVPALAAIALYVWFEFWPAGAQPAAVEPTPAVVVPPAAEATPEVPASEPVPPVDPQTAAVQAEVPPPNPSPDAAATAALPPVSAQQAPAATAVPGQRQLNFRFTADSWIEMRDAQGRVVLSELNRAGSTRSFTAVFPVSLVIGNAKSVSMDIDGAPYDLVPSTKVEVARLRLE</sequence>
<dbReference type="eggNOG" id="COG1426">
    <property type="taxonomic scope" value="Bacteria"/>
</dbReference>
<dbReference type="Pfam" id="PF13413">
    <property type="entry name" value="HTH_25"/>
    <property type="match status" value="1"/>
</dbReference>
<dbReference type="EMBL" id="AFHG01000030">
    <property type="protein sequence ID" value="EGK72920.1"/>
    <property type="molecule type" value="Genomic_DNA"/>
</dbReference>
<evidence type="ECO:0000313" key="4">
    <source>
        <dbReference type="EMBL" id="EGK72920.1"/>
    </source>
</evidence>
<comment type="caution">
    <text evidence="4">The sequence shown here is derived from an EMBL/GenBank/DDBJ whole genome shotgun (WGS) entry which is preliminary data.</text>
</comment>
<name>F5R9C9_METUF</name>
<keyword evidence="2" id="KW-0472">Membrane</keyword>
<dbReference type="AlphaFoldDB" id="F5R9C9"/>
<evidence type="ECO:0000259" key="3">
    <source>
        <dbReference type="Pfam" id="PF13464"/>
    </source>
</evidence>
<dbReference type="Pfam" id="PF13464">
    <property type="entry name" value="RodZ_C"/>
    <property type="match status" value="1"/>
</dbReference>
<gene>
    <name evidence="4" type="ORF">METUNv1_00754</name>
</gene>
<proteinExistence type="predicted"/>
<dbReference type="InterPro" id="IPR025194">
    <property type="entry name" value="RodZ-like_C"/>
</dbReference>
<dbReference type="Proteomes" id="UP000005019">
    <property type="component" value="Unassembled WGS sequence"/>
</dbReference>
<dbReference type="RefSeq" id="WP_008058966.1">
    <property type="nucleotide sequence ID" value="NZ_AFHG01000030.1"/>
</dbReference>
<keyword evidence="5" id="KW-1185">Reference proteome</keyword>
<evidence type="ECO:0000256" key="2">
    <source>
        <dbReference type="SAM" id="Phobius"/>
    </source>
</evidence>
<accession>F5R9C9</accession>
<dbReference type="PANTHER" id="PTHR34475">
    <property type="match status" value="1"/>
</dbReference>